<dbReference type="Gene3D" id="3.40.50.2300">
    <property type="match status" value="2"/>
</dbReference>
<evidence type="ECO:0000259" key="4">
    <source>
        <dbReference type="Pfam" id="PF02608"/>
    </source>
</evidence>
<keyword evidence="5" id="KW-0449">Lipoprotein</keyword>
<feature type="signal peptide" evidence="3">
    <location>
        <begin position="1"/>
        <end position="24"/>
    </location>
</feature>
<dbReference type="Pfam" id="PF02608">
    <property type="entry name" value="Bmp"/>
    <property type="match status" value="1"/>
</dbReference>
<dbReference type="Proteomes" id="UP000050544">
    <property type="component" value="Unassembled WGS sequence"/>
</dbReference>
<dbReference type="STRING" id="869279.SE15_04575"/>
<dbReference type="InterPro" id="IPR003760">
    <property type="entry name" value="PnrA-like"/>
</dbReference>
<name>A0A0P6XXV2_9CHLR</name>
<dbReference type="RefSeq" id="WP_054520903.1">
    <property type="nucleotide sequence ID" value="NZ_LGKO01000002.1"/>
</dbReference>
<sequence length="429" mass="46961">MKRTWFVLSVLLVLAMLLAACQPAATPAPTTAPTQPPAEPTKPAAEPTQAPEVTEPVQPQEFVFGMLLVGPYNDRGWSQAHYEAGLYVEEKVPGAKMIYIDKVNPADRPGTTPEQLAEDLVSKGAKLVIFNSDDMKDGAEAFAKARPDIIVIHASGDGAWKEGKNYRDLPNLGNVMGRMEYGKMIAGCAAALTTKTGQIGYLGPLINDETRRLAAAAYLGARYCWTEYLGKDPAQLKFKVTWIGFWFNIPGVTADPTQVADDFFNSNYDVVISGIDTTEALVEAKKFRGQGKEVWAVPYDYIEACKEAEEVCLGVPYFNWGPMYAKYIQEAIAGTWKPSWDWVGPDWNDINNPDTSHVGFVKGAALSADASAQVDKFISELAAGLNLWKGPLNFQDGTPFLKEGEVATDLQVWYLPQLLEGMEGQSVSE</sequence>
<proteinExistence type="predicted"/>
<feature type="domain" description="ABC transporter substrate-binding protein PnrA-like" evidence="4">
    <location>
        <begin position="64"/>
        <end position="223"/>
    </location>
</feature>
<evidence type="ECO:0000313" key="5">
    <source>
        <dbReference type="EMBL" id="KPL84392.1"/>
    </source>
</evidence>
<dbReference type="AlphaFoldDB" id="A0A0P6XXV2"/>
<evidence type="ECO:0000256" key="1">
    <source>
        <dbReference type="ARBA" id="ARBA00022729"/>
    </source>
</evidence>
<dbReference type="GO" id="GO:0005886">
    <property type="term" value="C:plasma membrane"/>
    <property type="evidence" value="ECO:0007669"/>
    <property type="project" value="InterPro"/>
</dbReference>
<dbReference type="OrthoDB" id="9769871at2"/>
<dbReference type="PANTHER" id="PTHR43208:SF1">
    <property type="entry name" value="ABC TRANSPORTER SUBSTRATE-BINDING PROTEIN"/>
    <property type="match status" value="1"/>
</dbReference>
<gene>
    <name evidence="5" type="ORF">SE15_04575</name>
</gene>
<evidence type="ECO:0000256" key="3">
    <source>
        <dbReference type="SAM" id="SignalP"/>
    </source>
</evidence>
<reference evidence="5 6" key="1">
    <citation type="submission" date="2015-07" db="EMBL/GenBank/DDBJ databases">
        <title>Whole genome sequence of Thermanaerothrix daxensis DSM 23592.</title>
        <authorList>
            <person name="Hemp J."/>
            <person name="Ward L.M."/>
            <person name="Pace L.A."/>
            <person name="Fischer W.W."/>
        </authorList>
    </citation>
    <scope>NUCLEOTIDE SEQUENCE [LARGE SCALE GENOMIC DNA]</scope>
    <source>
        <strain evidence="5 6">GNS-1</strain>
    </source>
</reference>
<feature type="chain" id="PRO_5006133276" evidence="3">
    <location>
        <begin position="25"/>
        <end position="429"/>
    </location>
</feature>
<dbReference type="InterPro" id="IPR052910">
    <property type="entry name" value="ABC-Purine-Binding"/>
</dbReference>
<feature type="region of interest" description="Disordered" evidence="2">
    <location>
        <begin position="25"/>
        <end position="54"/>
    </location>
</feature>
<protein>
    <submittedName>
        <fullName evidence="5">Lipoprotein</fullName>
    </submittedName>
</protein>
<evidence type="ECO:0000313" key="6">
    <source>
        <dbReference type="Proteomes" id="UP000050544"/>
    </source>
</evidence>
<keyword evidence="6" id="KW-1185">Reference proteome</keyword>
<accession>A0A0P6XXV2</accession>
<dbReference type="EMBL" id="LGKO01000002">
    <property type="protein sequence ID" value="KPL84392.1"/>
    <property type="molecule type" value="Genomic_DNA"/>
</dbReference>
<dbReference type="PANTHER" id="PTHR43208">
    <property type="entry name" value="ABC TRANSPORTER SUBSTRATE-BINDING PROTEIN"/>
    <property type="match status" value="1"/>
</dbReference>
<organism evidence="5 6">
    <name type="scientific">Thermanaerothrix daxensis</name>
    <dbReference type="NCBI Taxonomy" id="869279"/>
    <lineage>
        <taxon>Bacteria</taxon>
        <taxon>Bacillati</taxon>
        <taxon>Chloroflexota</taxon>
        <taxon>Anaerolineae</taxon>
        <taxon>Anaerolineales</taxon>
        <taxon>Anaerolineaceae</taxon>
        <taxon>Thermanaerothrix</taxon>
    </lineage>
</organism>
<dbReference type="PROSITE" id="PS51257">
    <property type="entry name" value="PROKAR_LIPOPROTEIN"/>
    <property type="match status" value="1"/>
</dbReference>
<feature type="compositionally biased region" description="Low complexity" evidence="2">
    <location>
        <begin position="41"/>
        <end position="52"/>
    </location>
</feature>
<keyword evidence="1 3" id="KW-0732">Signal</keyword>
<evidence type="ECO:0000256" key="2">
    <source>
        <dbReference type="SAM" id="MobiDB-lite"/>
    </source>
</evidence>
<comment type="caution">
    <text evidence="5">The sequence shown here is derived from an EMBL/GenBank/DDBJ whole genome shotgun (WGS) entry which is preliminary data.</text>
</comment>
<dbReference type="PATRIC" id="fig|869279.4.peg.927"/>